<proteinExistence type="predicted"/>
<dbReference type="EMBL" id="HBUE01145835">
    <property type="protein sequence ID" value="CAG6502845.1"/>
    <property type="molecule type" value="Transcribed_RNA"/>
</dbReference>
<dbReference type="EMBL" id="HBUE01250733">
    <property type="protein sequence ID" value="CAG6554097.1"/>
    <property type="molecule type" value="Transcribed_RNA"/>
</dbReference>
<reference evidence="1" key="1">
    <citation type="submission" date="2021-05" db="EMBL/GenBank/DDBJ databases">
        <authorList>
            <person name="Alioto T."/>
            <person name="Alioto T."/>
            <person name="Gomez Garrido J."/>
        </authorList>
    </citation>
    <scope>NUCLEOTIDE SEQUENCE</scope>
</reference>
<dbReference type="EMBL" id="HBUE01145840">
    <property type="protein sequence ID" value="CAG6502851.1"/>
    <property type="molecule type" value="Transcribed_RNA"/>
</dbReference>
<dbReference type="EMBL" id="HBUE01250729">
    <property type="protein sequence ID" value="CAG6554093.1"/>
    <property type="molecule type" value="Transcribed_RNA"/>
</dbReference>
<sequence length="133" mass="14801">MHPRKCGSDEELHHPEHQLRWRWTDRSFDAVLEQAVLVVPVAAGSDHLEPGRHLAPPADHVRAQHRPAKVVDGYRGPDRVCQVVAQECQLVEPGQRGAGIAAGRREVAQPNQPEQYRWDIDALAERGGAGARF</sequence>
<evidence type="ECO:0000313" key="1">
    <source>
        <dbReference type="EMBL" id="CAG6489172.1"/>
    </source>
</evidence>
<dbReference type="EMBL" id="HBUE01145834">
    <property type="protein sequence ID" value="CAG6502843.1"/>
    <property type="molecule type" value="Transcribed_RNA"/>
</dbReference>
<dbReference type="EMBL" id="HBUE01145838">
    <property type="protein sequence ID" value="CAG6502849.1"/>
    <property type="molecule type" value="Transcribed_RNA"/>
</dbReference>
<dbReference type="EMBL" id="HBUE01250726">
    <property type="protein sequence ID" value="CAG6554089.1"/>
    <property type="molecule type" value="Transcribed_RNA"/>
</dbReference>
<name>A0A8D8CDL8_CULPI</name>
<organism evidence="1">
    <name type="scientific">Culex pipiens</name>
    <name type="common">House mosquito</name>
    <dbReference type="NCBI Taxonomy" id="7175"/>
    <lineage>
        <taxon>Eukaryota</taxon>
        <taxon>Metazoa</taxon>
        <taxon>Ecdysozoa</taxon>
        <taxon>Arthropoda</taxon>
        <taxon>Hexapoda</taxon>
        <taxon>Insecta</taxon>
        <taxon>Pterygota</taxon>
        <taxon>Neoptera</taxon>
        <taxon>Endopterygota</taxon>
        <taxon>Diptera</taxon>
        <taxon>Nematocera</taxon>
        <taxon>Culicoidea</taxon>
        <taxon>Culicidae</taxon>
        <taxon>Culicinae</taxon>
        <taxon>Culicini</taxon>
        <taxon>Culex</taxon>
        <taxon>Culex</taxon>
    </lineage>
</organism>
<protein>
    <submittedName>
        <fullName evidence="1">(northern house mosquito) hypothetical protein</fullName>
    </submittedName>
</protein>
<dbReference type="EMBL" id="HBUE01250728">
    <property type="protein sequence ID" value="CAG6554091.1"/>
    <property type="molecule type" value="Transcribed_RNA"/>
</dbReference>
<dbReference type="EMBL" id="HBUE01111805">
    <property type="protein sequence ID" value="CAG6489172.1"/>
    <property type="molecule type" value="Transcribed_RNA"/>
</dbReference>
<dbReference type="AlphaFoldDB" id="A0A8D8CDL8"/>
<accession>A0A8D8CDL8</accession>
<dbReference type="EMBL" id="HBUE01145832">
    <property type="protein sequence ID" value="CAG6502841.1"/>
    <property type="molecule type" value="Transcribed_RNA"/>
</dbReference>
<dbReference type="EMBL" id="HBUE01250735">
    <property type="protein sequence ID" value="CAG6554099.1"/>
    <property type="molecule type" value="Transcribed_RNA"/>
</dbReference>